<dbReference type="CDD" id="cd17756">
    <property type="entry name" value="MCM5"/>
    <property type="match status" value="1"/>
</dbReference>
<accession>A0A6A6PU64</accession>
<evidence type="ECO:0000256" key="1">
    <source>
        <dbReference type="ARBA" id="ARBA00004123"/>
    </source>
</evidence>
<organism evidence="14 15">
    <name type="scientific">Neohortaea acidophila</name>
    <dbReference type="NCBI Taxonomy" id="245834"/>
    <lineage>
        <taxon>Eukaryota</taxon>
        <taxon>Fungi</taxon>
        <taxon>Dikarya</taxon>
        <taxon>Ascomycota</taxon>
        <taxon>Pezizomycotina</taxon>
        <taxon>Dothideomycetes</taxon>
        <taxon>Dothideomycetidae</taxon>
        <taxon>Mycosphaerellales</taxon>
        <taxon>Teratosphaeriaceae</taxon>
        <taxon>Neohortaea</taxon>
    </lineage>
</organism>
<dbReference type="PROSITE" id="PS00847">
    <property type="entry name" value="MCM_1"/>
    <property type="match status" value="1"/>
</dbReference>
<dbReference type="GO" id="GO:0000727">
    <property type="term" value="P:double-strand break repair via break-induced replication"/>
    <property type="evidence" value="ECO:0007669"/>
    <property type="project" value="TreeGrafter"/>
</dbReference>
<evidence type="ECO:0000256" key="11">
    <source>
        <dbReference type="RuleBase" id="RU004070"/>
    </source>
</evidence>
<evidence type="ECO:0000256" key="9">
    <source>
        <dbReference type="ARBA" id="ARBA00023242"/>
    </source>
</evidence>
<comment type="catalytic activity">
    <reaction evidence="12">
        <text>ATP + H2O = ADP + phosphate + H(+)</text>
        <dbReference type="Rhea" id="RHEA:13065"/>
        <dbReference type="ChEBI" id="CHEBI:15377"/>
        <dbReference type="ChEBI" id="CHEBI:15378"/>
        <dbReference type="ChEBI" id="CHEBI:30616"/>
        <dbReference type="ChEBI" id="CHEBI:43474"/>
        <dbReference type="ChEBI" id="CHEBI:456216"/>
        <dbReference type="EC" id="3.6.4.12"/>
    </reaction>
</comment>
<evidence type="ECO:0000256" key="5">
    <source>
        <dbReference type="ARBA" id="ARBA00022801"/>
    </source>
</evidence>
<dbReference type="FunFam" id="3.40.50.300:FF:000241">
    <property type="entry name" value="DNA helicase"/>
    <property type="match status" value="1"/>
</dbReference>
<dbReference type="Gene3D" id="3.30.1640.10">
    <property type="entry name" value="mini-chromosome maintenance (MCM) complex, chain A, domain 1"/>
    <property type="match status" value="1"/>
</dbReference>
<dbReference type="Pfam" id="PF00493">
    <property type="entry name" value="MCM"/>
    <property type="match status" value="1"/>
</dbReference>
<keyword evidence="3 12" id="KW-0235">DNA replication</keyword>
<dbReference type="PANTHER" id="PTHR11630:SF42">
    <property type="entry name" value="DNA REPLICATION LICENSING FACTOR MCM5"/>
    <property type="match status" value="1"/>
</dbReference>
<dbReference type="GO" id="GO:0005524">
    <property type="term" value="F:ATP binding"/>
    <property type="evidence" value="ECO:0007669"/>
    <property type="project" value="UniProtKB-UniRule"/>
</dbReference>
<dbReference type="InterPro" id="IPR001208">
    <property type="entry name" value="MCM_dom"/>
</dbReference>
<dbReference type="Gene3D" id="3.40.50.300">
    <property type="entry name" value="P-loop containing nucleotide triphosphate hydrolases"/>
    <property type="match status" value="1"/>
</dbReference>
<evidence type="ECO:0000256" key="10">
    <source>
        <dbReference type="ARBA" id="ARBA00023306"/>
    </source>
</evidence>
<sequence>MDRQSVYSLSLFGEDRSANGGESNRQLQKDLVDFILEFHLENVFIYRDQIRENVLSKQYYCDIDIAHLIAFNENLAHRLNNEPDEIIPIFEAALKTCTQKILYPSRSAEDLNFAKALPEHQLLIHSSVSHTSIRGLTATNVSHLVRIPGIVIGASTLSSKATRLHIQCRNCQHTEDLAVNSGFTGITLPRTCSAQRAPGDGDKCPLDPYFVVHEKSQFIDQQVLKLQEAPDDVPVGELPRHILVSADRYLANRVVPGTRCVIMGVFSIYSSQKNSKNSGAVAIRNPYLRAVGLQTDITHNQAGGVAMQFSEEEEQEFLEMSRRPDLYSLFASCIAPSIYGNNDIKKAITCLLMGGSKKILPDGMRLRGDINVLLLGDPGTAKSQLLKFVEKCSPIAIYTSGKGSSAAGLTASVQRDTSTREFYLEGGAMVLADGGVVCIDEFDKMRDEDRVAIHEAMEQQTISIAKAGITTILNARTSVLAAANPIFGRYDDLKSPGENIDFQTTILSRFDLIFIVRDNHDRNRDETIAKHVMGIHMGGQGVQEQVEAEIPVEKMKRYISYAKSRCAPRLSAEAAEKLSSHFVSIRRQVARAEQDANMRSSIPITVRQLESLVRISESLAKIELAPVATEKHVDEAIRLFLGSTMDAVMSAGGDTGALGLGGNRELVEEVHKVEDELRRRLPVGYTSSLATLRREFVERKGYSEQSLNRALQVLVRRESVQFRRGGALVHRSGF</sequence>
<dbReference type="GO" id="GO:0017116">
    <property type="term" value="F:single-stranded DNA helicase activity"/>
    <property type="evidence" value="ECO:0007669"/>
    <property type="project" value="TreeGrafter"/>
</dbReference>
<dbReference type="GO" id="GO:0042555">
    <property type="term" value="C:MCM complex"/>
    <property type="evidence" value="ECO:0007669"/>
    <property type="project" value="UniProtKB-UniRule"/>
</dbReference>
<dbReference type="InterPro" id="IPR018525">
    <property type="entry name" value="MCM_CS"/>
</dbReference>
<dbReference type="InterPro" id="IPR041562">
    <property type="entry name" value="MCM_lid"/>
</dbReference>
<dbReference type="InterPro" id="IPR008048">
    <property type="entry name" value="MCM5"/>
</dbReference>
<keyword evidence="7 11" id="KW-0067">ATP-binding</keyword>
<dbReference type="InterPro" id="IPR027925">
    <property type="entry name" value="MCM_N"/>
</dbReference>
<keyword evidence="10 12" id="KW-0131">Cell cycle</keyword>
<comment type="function">
    <text evidence="12">Acts as component of the MCM2-7 complex (MCM complex) which is the replicative helicase essential for 'once per cell cycle' DNA replication initiation and elongation in eukaryotic cells. The active ATPase sites in the MCM2-7 ring are formed through the interaction surfaces of two neighboring subunits such that a critical structure of a conserved arginine finger motif is provided in trans relative to the ATP-binding site of the Walker A box of the adjacent subunit. The six ATPase active sites, however, are likely to contribute differentially to the complex helicase activity.</text>
</comment>
<keyword evidence="9 12" id="KW-0539">Nucleus</keyword>
<dbReference type="Proteomes" id="UP000799767">
    <property type="component" value="Unassembled WGS sequence"/>
</dbReference>
<dbReference type="Pfam" id="PF17207">
    <property type="entry name" value="MCM_OB"/>
    <property type="match status" value="1"/>
</dbReference>
<dbReference type="GO" id="GO:0016787">
    <property type="term" value="F:hydrolase activity"/>
    <property type="evidence" value="ECO:0007669"/>
    <property type="project" value="UniProtKB-KW"/>
</dbReference>
<name>A0A6A6PU64_9PEZI</name>
<proteinExistence type="inferred from homology"/>
<dbReference type="GO" id="GO:0031261">
    <property type="term" value="C:DNA replication preinitiation complex"/>
    <property type="evidence" value="ECO:0007669"/>
    <property type="project" value="UniProtKB-ARBA"/>
</dbReference>
<dbReference type="RefSeq" id="XP_033590200.1">
    <property type="nucleotide sequence ID" value="XM_033738238.1"/>
</dbReference>
<dbReference type="InterPro" id="IPR054125">
    <property type="entry name" value="MCM5_C"/>
</dbReference>
<dbReference type="SUPFAM" id="SSF52540">
    <property type="entry name" value="P-loop containing nucleoside triphosphate hydrolases"/>
    <property type="match status" value="1"/>
</dbReference>
<dbReference type="SMART" id="SM00350">
    <property type="entry name" value="MCM"/>
    <property type="match status" value="1"/>
</dbReference>
<dbReference type="Pfam" id="PF17855">
    <property type="entry name" value="MCM_lid"/>
    <property type="match status" value="1"/>
</dbReference>
<evidence type="ECO:0000313" key="15">
    <source>
        <dbReference type="Proteomes" id="UP000799767"/>
    </source>
</evidence>
<keyword evidence="5 12" id="KW-0378">Hydrolase</keyword>
<dbReference type="OrthoDB" id="10036721at2759"/>
<dbReference type="PANTHER" id="PTHR11630">
    <property type="entry name" value="DNA REPLICATION LICENSING FACTOR MCM FAMILY MEMBER"/>
    <property type="match status" value="1"/>
</dbReference>
<reference evidence="14" key="1">
    <citation type="journal article" date="2020" name="Stud. Mycol.">
        <title>101 Dothideomycetes genomes: a test case for predicting lifestyles and emergence of pathogens.</title>
        <authorList>
            <person name="Haridas S."/>
            <person name="Albert R."/>
            <person name="Binder M."/>
            <person name="Bloem J."/>
            <person name="Labutti K."/>
            <person name="Salamov A."/>
            <person name="Andreopoulos B."/>
            <person name="Baker S."/>
            <person name="Barry K."/>
            <person name="Bills G."/>
            <person name="Bluhm B."/>
            <person name="Cannon C."/>
            <person name="Castanera R."/>
            <person name="Culley D."/>
            <person name="Daum C."/>
            <person name="Ezra D."/>
            <person name="Gonzalez J."/>
            <person name="Henrissat B."/>
            <person name="Kuo A."/>
            <person name="Liang C."/>
            <person name="Lipzen A."/>
            <person name="Lutzoni F."/>
            <person name="Magnuson J."/>
            <person name="Mondo S."/>
            <person name="Nolan M."/>
            <person name="Ohm R."/>
            <person name="Pangilinan J."/>
            <person name="Park H.-J."/>
            <person name="Ramirez L."/>
            <person name="Alfaro M."/>
            <person name="Sun H."/>
            <person name="Tritt A."/>
            <person name="Yoshinaga Y."/>
            <person name="Zwiers L.-H."/>
            <person name="Turgeon B."/>
            <person name="Goodwin S."/>
            <person name="Spatafora J."/>
            <person name="Crous P."/>
            <person name="Grigoriev I."/>
        </authorList>
    </citation>
    <scope>NUCLEOTIDE SEQUENCE</scope>
    <source>
        <strain evidence="14">CBS 113389</strain>
    </source>
</reference>
<dbReference type="GeneID" id="54479240"/>
<dbReference type="AlphaFoldDB" id="A0A6A6PU64"/>
<keyword evidence="15" id="KW-1185">Reference proteome</keyword>
<dbReference type="GO" id="GO:0006279">
    <property type="term" value="P:premeiotic DNA replication"/>
    <property type="evidence" value="ECO:0007669"/>
    <property type="project" value="UniProtKB-ARBA"/>
</dbReference>
<dbReference type="GO" id="GO:0043138">
    <property type="term" value="F:3'-5' DNA helicase activity"/>
    <property type="evidence" value="ECO:0007669"/>
    <property type="project" value="TreeGrafter"/>
</dbReference>
<dbReference type="GO" id="GO:0003697">
    <property type="term" value="F:single-stranded DNA binding"/>
    <property type="evidence" value="ECO:0007669"/>
    <property type="project" value="TreeGrafter"/>
</dbReference>
<evidence type="ECO:0000256" key="8">
    <source>
        <dbReference type="ARBA" id="ARBA00023125"/>
    </source>
</evidence>
<dbReference type="PRINTS" id="PR01657">
    <property type="entry name" value="MCMFAMILY"/>
</dbReference>
<evidence type="ECO:0000313" key="14">
    <source>
        <dbReference type="EMBL" id="KAF2483630.1"/>
    </source>
</evidence>
<dbReference type="EMBL" id="MU001635">
    <property type="protein sequence ID" value="KAF2483630.1"/>
    <property type="molecule type" value="Genomic_DNA"/>
</dbReference>
<dbReference type="GO" id="GO:0043596">
    <property type="term" value="C:nuclear replication fork"/>
    <property type="evidence" value="ECO:0007669"/>
    <property type="project" value="UniProtKB-ARBA"/>
</dbReference>
<dbReference type="PROSITE" id="PS50051">
    <property type="entry name" value="MCM_2"/>
    <property type="match status" value="1"/>
</dbReference>
<dbReference type="EC" id="3.6.4.12" evidence="12"/>
<dbReference type="GO" id="GO:0005656">
    <property type="term" value="C:nuclear pre-replicative complex"/>
    <property type="evidence" value="ECO:0007669"/>
    <property type="project" value="UniProtKB-ARBA"/>
</dbReference>
<evidence type="ECO:0000256" key="7">
    <source>
        <dbReference type="ARBA" id="ARBA00022840"/>
    </source>
</evidence>
<dbReference type="Gene3D" id="2.20.28.10">
    <property type="match status" value="1"/>
</dbReference>
<dbReference type="PRINTS" id="PR01661">
    <property type="entry name" value="MCMPROTEIN5"/>
</dbReference>
<keyword evidence="8 11" id="KW-0238">DNA-binding</keyword>
<dbReference type="Gene3D" id="2.40.50.140">
    <property type="entry name" value="Nucleic acid-binding proteins"/>
    <property type="match status" value="1"/>
</dbReference>
<evidence type="ECO:0000259" key="13">
    <source>
        <dbReference type="PROSITE" id="PS50051"/>
    </source>
</evidence>
<keyword evidence="4 11" id="KW-0547">Nucleotide-binding</keyword>
<dbReference type="Pfam" id="PF21933">
    <property type="entry name" value="MCM5_C"/>
    <property type="match status" value="1"/>
</dbReference>
<evidence type="ECO:0000256" key="3">
    <source>
        <dbReference type="ARBA" id="ARBA00022705"/>
    </source>
</evidence>
<evidence type="ECO:0000256" key="2">
    <source>
        <dbReference type="ARBA" id="ARBA00008010"/>
    </source>
</evidence>
<dbReference type="Pfam" id="PF14551">
    <property type="entry name" value="MCM_N"/>
    <property type="match status" value="1"/>
</dbReference>
<comment type="similarity">
    <text evidence="2 11">Belongs to the MCM family.</text>
</comment>
<dbReference type="SUPFAM" id="SSF50249">
    <property type="entry name" value="Nucleic acid-binding proteins"/>
    <property type="match status" value="1"/>
</dbReference>
<dbReference type="GO" id="GO:0006270">
    <property type="term" value="P:DNA replication initiation"/>
    <property type="evidence" value="ECO:0007669"/>
    <property type="project" value="UniProtKB-UniRule"/>
</dbReference>
<dbReference type="GO" id="GO:0003688">
    <property type="term" value="F:DNA replication origin binding"/>
    <property type="evidence" value="ECO:0007669"/>
    <property type="project" value="UniProtKB-UniRule"/>
</dbReference>
<gene>
    <name evidence="14" type="ORF">BDY17DRAFT_353753</name>
</gene>
<dbReference type="FunFam" id="2.20.28.10:FF:000005">
    <property type="entry name" value="DNA helicase"/>
    <property type="match status" value="1"/>
</dbReference>
<keyword evidence="6 12" id="KW-0347">Helicase</keyword>
<comment type="subunit">
    <text evidence="12">Component of the MCM2-7 complex.</text>
</comment>
<dbReference type="InterPro" id="IPR027417">
    <property type="entry name" value="P-loop_NTPase"/>
</dbReference>
<evidence type="ECO:0000256" key="4">
    <source>
        <dbReference type="ARBA" id="ARBA00022741"/>
    </source>
</evidence>
<dbReference type="InterPro" id="IPR031327">
    <property type="entry name" value="MCM"/>
</dbReference>
<dbReference type="InterPro" id="IPR012340">
    <property type="entry name" value="NA-bd_OB-fold"/>
</dbReference>
<dbReference type="InterPro" id="IPR033762">
    <property type="entry name" value="MCM_OB"/>
</dbReference>
<comment type="subcellular location">
    <subcellularLocation>
        <location evidence="1 12">Nucleus</location>
    </subcellularLocation>
</comment>
<evidence type="ECO:0000256" key="12">
    <source>
        <dbReference type="RuleBase" id="RU368063"/>
    </source>
</evidence>
<protein>
    <recommendedName>
        <fullName evidence="12">DNA replication licensing factor MCM5</fullName>
        <ecNumber evidence="12">3.6.4.12</ecNumber>
    </recommendedName>
</protein>
<feature type="domain" description="MCM C-terminal AAA(+) ATPase" evidence="13">
    <location>
        <begin position="326"/>
        <end position="532"/>
    </location>
</feature>
<evidence type="ECO:0000256" key="6">
    <source>
        <dbReference type="ARBA" id="ARBA00022806"/>
    </source>
</evidence>